<dbReference type="EC" id="2.7.7.7" evidence="2"/>
<dbReference type="SMART" id="SM00483">
    <property type="entry name" value="POLXc"/>
    <property type="match status" value="1"/>
</dbReference>
<dbReference type="Pfam" id="PF14520">
    <property type="entry name" value="HHH_5"/>
    <property type="match status" value="1"/>
</dbReference>
<evidence type="ECO:0000313" key="13">
    <source>
        <dbReference type="Proteomes" id="UP000597507"/>
    </source>
</evidence>
<dbReference type="RefSeq" id="WP_188898718.1">
    <property type="nucleotide sequence ID" value="NZ_BMKS01000002.1"/>
</dbReference>
<dbReference type="InterPro" id="IPR016195">
    <property type="entry name" value="Pol/histidinol_Pase-like"/>
</dbReference>
<dbReference type="InterPro" id="IPR043519">
    <property type="entry name" value="NT_sf"/>
</dbReference>
<dbReference type="EMBL" id="BMKS01000002">
    <property type="protein sequence ID" value="GGG22274.1"/>
    <property type="molecule type" value="Genomic_DNA"/>
</dbReference>
<dbReference type="InterPro" id="IPR050243">
    <property type="entry name" value="PHP_phosphatase"/>
</dbReference>
<comment type="catalytic activity">
    <reaction evidence="8">
        <text>DNA(n) + a 2'-deoxyribonucleoside 5'-triphosphate = DNA(n+1) + diphosphate</text>
        <dbReference type="Rhea" id="RHEA:22508"/>
        <dbReference type="Rhea" id="RHEA-COMP:17339"/>
        <dbReference type="Rhea" id="RHEA-COMP:17340"/>
        <dbReference type="ChEBI" id="CHEBI:33019"/>
        <dbReference type="ChEBI" id="CHEBI:61560"/>
        <dbReference type="ChEBI" id="CHEBI:173112"/>
        <dbReference type="EC" id="2.7.7.7"/>
    </reaction>
</comment>
<keyword evidence="12" id="KW-0378">Hydrolase</keyword>
<comment type="cofactor">
    <cofactor evidence="1">
        <name>Mg(2+)</name>
        <dbReference type="ChEBI" id="CHEBI:18420"/>
    </cofactor>
</comment>
<keyword evidence="5" id="KW-0548">Nucleotidyltransferase</keyword>
<dbReference type="PANTHER" id="PTHR36928:SF1">
    <property type="entry name" value="PHOSPHATASE YCDX-RELATED"/>
    <property type="match status" value="1"/>
</dbReference>
<keyword evidence="6" id="KW-0235">DNA replication</keyword>
<sequence>MPVANADIAGELDRLADLLEIEGANPFRVRAYRRAARVVEALPRSVSDMLAAGEDLDALPGVGKDLAGKIAAIAAGRRLPLLDELERALPPGVTALLALPGLGPKRVRALHERLGVSDLASLAEAARSGRLRSLAGFGPTIEARILEAVAKGAGQPARRKLRAAEQVAEPILRHLRAAREVLAAEVAGSYRRRQETVGDLDLVVASTAPEAAIAHFLRYEEIARVAERGPTRSIVALRNGMQVDLRAVEPAAYGAALAYFTGSKAHNIALRRIAAEKGLKLNEYGLFRGRRRIAGRTEEEVYAALGLPLIPPELREDRGEIAAAQRGALPRLVALGDIRGDLHAHTDASDGRAGLREMARAAQARGYAYLAVTDHSRRLAMAHGLGPKELARQIAEIHRLNARTAPGFVLLASVEVDILEDGRLDLPDPILRDLDLVVGAVHSRFDLPREKQTERLLRAMDNPCLDIVAHPTGRLINARPPCALDLERLLRAARERGCHFELNAQPDRLDLPDTVCRLAKEIGVRLAISTDAHGTEELEFMRYGVDQARRGWLEPGDILNTRALPELRAMLRRRR</sequence>
<keyword evidence="7" id="KW-0239">DNA-directed DNA polymerase</keyword>
<dbReference type="SUPFAM" id="SSF47802">
    <property type="entry name" value="DNA polymerase beta, N-terminal domain-like"/>
    <property type="match status" value="1"/>
</dbReference>
<gene>
    <name evidence="12" type="ORF">GCM10010964_08050</name>
</gene>
<feature type="domain" description="Polymerase/histidinol phosphatase N-terminal" evidence="10">
    <location>
        <begin position="340"/>
        <end position="420"/>
    </location>
</feature>
<evidence type="ECO:0000256" key="6">
    <source>
        <dbReference type="ARBA" id="ARBA00022705"/>
    </source>
</evidence>
<evidence type="ECO:0000313" key="12">
    <source>
        <dbReference type="EMBL" id="GGG22274.1"/>
    </source>
</evidence>
<dbReference type="GO" id="GO:0005829">
    <property type="term" value="C:cytosol"/>
    <property type="evidence" value="ECO:0007669"/>
    <property type="project" value="TreeGrafter"/>
</dbReference>
<dbReference type="InterPro" id="IPR010996">
    <property type="entry name" value="HHH_MUS81"/>
</dbReference>
<dbReference type="Gene3D" id="3.30.460.10">
    <property type="entry name" value="Beta Polymerase, domain 2"/>
    <property type="match status" value="1"/>
</dbReference>
<dbReference type="SUPFAM" id="SSF81301">
    <property type="entry name" value="Nucleotidyltransferase"/>
    <property type="match status" value="1"/>
</dbReference>
<keyword evidence="13" id="KW-1185">Reference proteome</keyword>
<proteinExistence type="predicted"/>
<dbReference type="PANTHER" id="PTHR36928">
    <property type="entry name" value="PHOSPHATASE YCDX-RELATED"/>
    <property type="match status" value="1"/>
</dbReference>
<dbReference type="Gene3D" id="1.10.150.20">
    <property type="entry name" value="5' to 3' exonuclease, C-terminal subdomain"/>
    <property type="match status" value="1"/>
</dbReference>
<dbReference type="AlphaFoldDB" id="A0A8J2Z9B0"/>
<dbReference type="FunFam" id="3.20.20.140:FF:000047">
    <property type="entry name" value="PHP domain-containing protein"/>
    <property type="match status" value="1"/>
</dbReference>
<keyword evidence="12" id="KW-0269">Exonuclease</keyword>
<dbReference type="InterPro" id="IPR002054">
    <property type="entry name" value="DNA-dir_DNA_pol_X"/>
</dbReference>
<dbReference type="GO" id="GO:0042578">
    <property type="term" value="F:phosphoric ester hydrolase activity"/>
    <property type="evidence" value="ECO:0007669"/>
    <property type="project" value="TreeGrafter"/>
</dbReference>
<dbReference type="GO" id="GO:0006281">
    <property type="term" value="P:DNA repair"/>
    <property type="evidence" value="ECO:0007669"/>
    <property type="project" value="InterPro"/>
</dbReference>
<dbReference type="InterPro" id="IPR037160">
    <property type="entry name" value="DNA_Pol_thumb_sf"/>
</dbReference>
<dbReference type="Pfam" id="PF14791">
    <property type="entry name" value="DNA_pol_B_thumb"/>
    <property type="match status" value="1"/>
</dbReference>
<dbReference type="GO" id="GO:0004527">
    <property type="term" value="F:exonuclease activity"/>
    <property type="evidence" value="ECO:0007669"/>
    <property type="project" value="UniProtKB-KW"/>
</dbReference>
<feature type="domain" description="Helix-hairpin-helix DNA-binding motif class 1" evidence="9">
    <location>
        <begin position="94"/>
        <end position="113"/>
    </location>
</feature>
<dbReference type="SUPFAM" id="SSF89550">
    <property type="entry name" value="PHP domain-like"/>
    <property type="match status" value="1"/>
</dbReference>
<dbReference type="SMART" id="SM00481">
    <property type="entry name" value="POLIIIAc"/>
    <property type="match status" value="1"/>
</dbReference>
<dbReference type="InterPro" id="IPR029398">
    <property type="entry name" value="PolB_thumb"/>
</dbReference>
<comment type="caution">
    <text evidence="12">The sequence shown here is derived from an EMBL/GenBank/DDBJ whole genome shotgun (WGS) entry which is preliminary data.</text>
</comment>
<evidence type="ECO:0000256" key="5">
    <source>
        <dbReference type="ARBA" id="ARBA00022695"/>
    </source>
</evidence>
<dbReference type="CDD" id="cd00141">
    <property type="entry name" value="NT_POLXc"/>
    <property type="match status" value="1"/>
</dbReference>
<dbReference type="Gene3D" id="3.30.210.10">
    <property type="entry name" value="DNA polymerase, thumb domain"/>
    <property type="match status" value="1"/>
</dbReference>
<dbReference type="InterPro" id="IPR027421">
    <property type="entry name" value="DNA_pol_lamdba_lyase_dom_sf"/>
</dbReference>
<evidence type="ECO:0000256" key="2">
    <source>
        <dbReference type="ARBA" id="ARBA00012417"/>
    </source>
</evidence>
<dbReference type="Gene3D" id="1.10.150.110">
    <property type="entry name" value="DNA polymerase beta, N-terminal domain-like"/>
    <property type="match status" value="1"/>
</dbReference>
<protein>
    <recommendedName>
        <fullName evidence="2">DNA-directed DNA polymerase</fullName>
        <ecNumber evidence="2">2.7.7.7</ecNumber>
    </recommendedName>
</protein>
<dbReference type="Pfam" id="PF14716">
    <property type="entry name" value="HHH_8"/>
    <property type="match status" value="1"/>
</dbReference>
<keyword evidence="4" id="KW-0808">Transferase</keyword>
<accession>A0A8J2Z9B0</accession>
<evidence type="ECO:0000256" key="3">
    <source>
        <dbReference type="ARBA" id="ARBA00022634"/>
    </source>
</evidence>
<dbReference type="PIRSF" id="PIRSF005047">
    <property type="entry name" value="UCP005047_YshC"/>
    <property type="match status" value="1"/>
</dbReference>
<organism evidence="12 13">
    <name type="scientific">Caldovatus sediminis</name>
    <dbReference type="NCBI Taxonomy" id="2041189"/>
    <lineage>
        <taxon>Bacteria</taxon>
        <taxon>Pseudomonadati</taxon>
        <taxon>Pseudomonadota</taxon>
        <taxon>Alphaproteobacteria</taxon>
        <taxon>Acetobacterales</taxon>
        <taxon>Roseomonadaceae</taxon>
        <taxon>Caldovatus</taxon>
    </lineage>
</organism>
<dbReference type="Proteomes" id="UP000597507">
    <property type="component" value="Unassembled WGS sequence"/>
</dbReference>
<reference evidence="12 13" key="1">
    <citation type="journal article" date="2014" name="Int. J. Syst. Evol. Microbiol.">
        <title>Complete genome sequence of Corynebacterium casei LMG S-19264T (=DSM 44701T), isolated from a smear-ripened cheese.</title>
        <authorList>
            <consortium name="US DOE Joint Genome Institute (JGI-PGF)"/>
            <person name="Walter F."/>
            <person name="Albersmeier A."/>
            <person name="Kalinowski J."/>
            <person name="Ruckert C."/>
        </authorList>
    </citation>
    <scope>NUCLEOTIDE SEQUENCE [LARGE SCALE GENOMIC DNA]</scope>
    <source>
        <strain evidence="12 13">CGMCC 1.16330</strain>
    </source>
</reference>
<evidence type="ECO:0000256" key="8">
    <source>
        <dbReference type="ARBA" id="ARBA00049244"/>
    </source>
</evidence>
<dbReference type="InterPro" id="IPR047967">
    <property type="entry name" value="PolX_PHP"/>
</dbReference>
<keyword evidence="3" id="KW-0237">DNA synthesis</keyword>
<dbReference type="Gene3D" id="3.20.20.140">
    <property type="entry name" value="Metal-dependent hydrolases"/>
    <property type="match status" value="1"/>
</dbReference>
<evidence type="ECO:0000256" key="7">
    <source>
        <dbReference type="ARBA" id="ARBA00022932"/>
    </source>
</evidence>
<dbReference type="SMART" id="SM00278">
    <property type="entry name" value="HhH1"/>
    <property type="match status" value="3"/>
</dbReference>
<dbReference type="CDD" id="cd07436">
    <property type="entry name" value="PHP_PolX"/>
    <property type="match status" value="1"/>
</dbReference>
<evidence type="ECO:0000256" key="1">
    <source>
        <dbReference type="ARBA" id="ARBA00001946"/>
    </source>
</evidence>
<feature type="domain" description="Helix-hairpin-helix DNA-binding motif class 1" evidence="9">
    <location>
        <begin position="54"/>
        <end position="73"/>
    </location>
</feature>
<evidence type="ECO:0000259" key="10">
    <source>
        <dbReference type="SMART" id="SM00481"/>
    </source>
</evidence>
<dbReference type="NCBIfam" id="NF006375">
    <property type="entry name" value="PRK08609.1"/>
    <property type="match status" value="1"/>
</dbReference>
<dbReference type="GO" id="GO:0003887">
    <property type="term" value="F:DNA-directed DNA polymerase activity"/>
    <property type="evidence" value="ECO:0007669"/>
    <property type="project" value="UniProtKB-KW"/>
</dbReference>
<evidence type="ECO:0000256" key="4">
    <source>
        <dbReference type="ARBA" id="ARBA00022679"/>
    </source>
</evidence>
<dbReference type="GO" id="GO:0003677">
    <property type="term" value="F:DNA binding"/>
    <property type="evidence" value="ECO:0007669"/>
    <property type="project" value="InterPro"/>
</dbReference>
<feature type="domain" description="Helix-hairpin-helix DNA-binding motif class 1" evidence="9">
    <location>
        <begin position="129"/>
        <end position="148"/>
    </location>
</feature>
<dbReference type="SUPFAM" id="SSF158702">
    <property type="entry name" value="Sec63 N-terminal domain-like"/>
    <property type="match status" value="1"/>
</dbReference>
<evidence type="ECO:0000259" key="11">
    <source>
        <dbReference type="SMART" id="SM00483"/>
    </source>
</evidence>
<keyword evidence="12" id="KW-0540">Nuclease</keyword>
<dbReference type="GO" id="GO:0008270">
    <property type="term" value="F:zinc ion binding"/>
    <property type="evidence" value="ECO:0007669"/>
    <property type="project" value="TreeGrafter"/>
</dbReference>
<evidence type="ECO:0000259" key="9">
    <source>
        <dbReference type="SMART" id="SM00278"/>
    </source>
</evidence>
<name>A0A8J2Z9B0_9PROT</name>
<dbReference type="InterPro" id="IPR003583">
    <property type="entry name" value="Hlx-hairpin-Hlx_DNA-bd_motif"/>
</dbReference>
<feature type="domain" description="DNA-directed DNA polymerase X" evidence="11">
    <location>
        <begin position="3"/>
        <end position="316"/>
    </location>
</feature>
<dbReference type="InterPro" id="IPR003141">
    <property type="entry name" value="Pol/His_phosphatase_N"/>
</dbReference>
<dbReference type="InterPro" id="IPR022311">
    <property type="entry name" value="PolX-like"/>
</dbReference>